<gene>
    <name evidence="2" type="ORF">LPTSP2_06250</name>
</gene>
<dbReference type="Gene3D" id="3.90.550.10">
    <property type="entry name" value="Spore Coat Polysaccharide Biosynthesis Protein SpsA, Chain A"/>
    <property type="match status" value="1"/>
</dbReference>
<keyword evidence="2" id="KW-0808">Transferase</keyword>
<sequence>MNCYNGEAYLQEAIDSILNQTYPYWELIFWDNQSTDDSSKIVKSYDDTRIKYYYSPIHTKLYGARNLALEKATGRYIAFLDTDDIWLPEKLEKQLNALKQTGYSFACSNYDLIDSKSRKLKKAIRFNKASGFITEKLVSDYYLGILTVIFEKSILTTTKLRFNENYDHIGDFDLFLKISEEYEIHYDSSSLASYRIHGNNLSSKKQLELLRELSVMIRELEKRLFYSDKLKLILALKQLRTFMFLKIAMHSRKKIFPALMLKFIYLDPLKFLKLLILTIMCL</sequence>
<protein>
    <submittedName>
        <fullName evidence="2">Glycosyl transferase family 2</fullName>
    </submittedName>
</protein>
<keyword evidence="3" id="KW-1185">Reference proteome</keyword>
<dbReference type="EMBL" id="BFAZ01000003">
    <property type="protein sequence ID" value="GBF41353.1"/>
    <property type="molecule type" value="Genomic_DNA"/>
</dbReference>
<name>A0A2P2D9P0_9LEPT</name>
<dbReference type="Pfam" id="PF00535">
    <property type="entry name" value="Glycos_transf_2"/>
    <property type="match status" value="1"/>
</dbReference>
<dbReference type="InterPro" id="IPR001173">
    <property type="entry name" value="Glyco_trans_2-like"/>
</dbReference>
<evidence type="ECO:0000259" key="1">
    <source>
        <dbReference type="Pfam" id="PF00535"/>
    </source>
</evidence>
<dbReference type="PANTHER" id="PTHR22916">
    <property type="entry name" value="GLYCOSYLTRANSFERASE"/>
    <property type="match status" value="1"/>
</dbReference>
<feature type="domain" description="Glycosyltransferase 2-like" evidence="1">
    <location>
        <begin position="3"/>
        <end position="133"/>
    </location>
</feature>
<dbReference type="AlphaFoldDB" id="A0A2P2D9P0"/>
<dbReference type="InterPro" id="IPR029044">
    <property type="entry name" value="Nucleotide-diphossugar_trans"/>
</dbReference>
<dbReference type="SUPFAM" id="SSF53448">
    <property type="entry name" value="Nucleotide-diphospho-sugar transferases"/>
    <property type="match status" value="1"/>
</dbReference>
<evidence type="ECO:0000313" key="3">
    <source>
        <dbReference type="Proteomes" id="UP000245206"/>
    </source>
</evidence>
<dbReference type="PANTHER" id="PTHR22916:SF3">
    <property type="entry name" value="UDP-GLCNAC:BETAGAL BETA-1,3-N-ACETYLGLUCOSAMINYLTRANSFERASE-LIKE PROTEIN 1"/>
    <property type="match status" value="1"/>
</dbReference>
<dbReference type="Proteomes" id="UP000245206">
    <property type="component" value="Unassembled WGS sequence"/>
</dbReference>
<dbReference type="GO" id="GO:0016758">
    <property type="term" value="F:hexosyltransferase activity"/>
    <property type="evidence" value="ECO:0007669"/>
    <property type="project" value="UniProtKB-ARBA"/>
</dbReference>
<organism evidence="2 3">
    <name type="scientific">Leptospira ellinghausenii</name>
    <dbReference type="NCBI Taxonomy" id="1917822"/>
    <lineage>
        <taxon>Bacteria</taxon>
        <taxon>Pseudomonadati</taxon>
        <taxon>Spirochaetota</taxon>
        <taxon>Spirochaetia</taxon>
        <taxon>Leptospirales</taxon>
        <taxon>Leptospiraceae</taxon>
        <taxon>Leptospira</taxon>
    </lineage>
</organism>
<proteinExistence type="predicted"/>
<accession>A0A2P2D9P0</accession>
<reference evidence="3" key="1">
    <citation type="journal article" date="2019" name="Microbiol. Immunol.">
        <title>Molecular and phenotypic characterization of Leptospira johnsonii sp. nov., Leptospira ellinghausenii sp. nov. and Leptospira ryugenii sp. nov. isolated from soil and water in Japan.</title>
        <authorList>
            <person name="Masuzawa T."/>
            <person name="Saito M."/>
            <person name="Nakao R."/>
            <person name="Nikaido Y."/>
            <person name="Matsumoto M."/>
            <person name="Ogawa M."/>
            <person name="Yokoyama M."/>
            <person name="Hidaka Y."/>
            <person name="Tomita J."/>
            <person name="Sakakibara K."/>
            <person name="Suzuki K."/>
            <person name="Yasuda S."/>
            <person name="Sato H."/>
            <person name="Yamaguchi M."/>
            <person name="Yoshida S.I."/>
            <person name="Koizumi N."/>
            <person name="Kawamura Y."/>
        </authorList>
    </citation>
    <scope>NUCLEOTIDE SEQUENCE [LARGE SCALE GENOMIC DNA]</scope>
    <source>
        <strain evidence="3">E18</strain>
    </source>
</reference>
<evidence type="ECO:0000313" key="2">
    <source>
        <dbReference type="EMBL" id="GBF41353.1"/>
    </source>
</evidence>
<comment type="caution">
    <text evidence="2">The sequence shown here is derived from an EMBL/GenBank/DDBJ whole genome shotgun (WGS) entry which is preliminary data.</text>
</comment>